<comment type="pathway">
    <text evidence="3">Aromatic compound metabolism; melatonin biosynthesis; melatonin from serotonin: step 1/2.</text>
</comment>
<dbReference type="InterPro" id="IPR016181">
    <property type="entry name" value="Acyl_CoA_acyltransferase"/>
</dbReference>
<evidence type="ECO:0000313" key="15">
    <source>
        <dbReference type="EMBL" id="KRT78701.1"/>
    </source>
</evidence>
<evidence type="ECO:0000313" key="16">
    <source>
        <dbReference type="Proteomes" id="UP000051574"/>
    </source>
</evidence>
<gene>
    <name evidence="15" type="ORF">AMK59_6954</name>
</gene>
<evidence type="ECO:0000256" key="5">
    <source>
        <dbReference type="ARBA" id="ARBA00039114"/>
    </source>
</evidence>
<comment type="caution">
    <text evidence="15">The sequence shown here is derived from an EMBL/GenBank/DDBJ whole genome shotgun (WGS) entry which is preliminary data.</text>
</comment>
<dbReference type="EC" id="2.3.1.87" evidence="5"/>
<sequence length="160" mass="18348">MNDGMSVMAATPFGQIIGVCLNGIIRRREELDAEKEDENSNPKFCKIIRFLKHIEKESDIFGKYPEMSKILCVKILSVDGAWRGRGIAKELMHKTRELASQESFGLVRADCTSYYSAKALAKLGFECIYTLQYSDYREDDEIVFKPDPPHNEIKIYVQEI</sequence>
<dbReference type="AlphaFoldDB" id="A0A0T6AUT0"/>
<evidence type="ECO:0000256" key="13">
    <source>
        <dbReference type="ARBA" id="ARBA00052491"/>
    </source>
</evidence>
<comment type="similarity">
    <text evidence="4">Belongs to the acetyltransferase family. AANAT subfamily.</text>
</comment>
<comment type="catalytic activity">
    <reaction evidence="6">
        <text>dopamine + (9Z)-octadecenoyl-CoA = N-(9Z-octadecanoyl)-dopamine + CoA + H(+)</text>
        <dbReference type="Rhea" id="RHEA:51380"/>
        <dbReference type="ChEBI" id="CHEBI:15378"/>
        <dbReference type="ChEBI" id="CHEBI:31883"/>
        <dbReference type="ChEBI" id="CHEBI:57287"/>
        <dbReference type="ChEBI" id="CHEBI:57387"/>
        <dbReference type="ChEBI" id="CHEBI:59905"/>
    </reaction>
    <physiologicalReaction direction="left-to-right" evidence="6">
        <dbReference type="Rhea" id="RHEA:51381"/>
    </physiologicalReaction>
</comment>
<evidence type="ECO:0000256" key="4">
    <source>
        <dbReference type="ARBA" id="ARBA00038182"/>
    </source>
</evidence>
<name>A0A0T6AUT0_9SCAR</name>
<evidence type="ECO:0000256" key="12">
    <source>
        <dbReference type="ARBA" id="ARBA00052335"/>
    </source>
</evidence>
<reference evidence="15 16" key="1">
    <citation type="submission" date="2015-09" db="EMBL/GenBank/DDBJ databases">
        <title>Draft genome of the scarab beetle Oryctes borbonicus.</title>
        <authorList>
            <person name="Meyer J.M."/>
            <person name="Markov G.V."/>
            <person name="Baskaran P."/>
            <person name="Herrmann M."/>
            <person name="Sommer R.J."/>
            <person name="Roedelsperger C."/>
        </authorList>
    </citation>
    <scope>NUCLEOTIDE SEQUENCE [LARGE SCALE GENOMIC DNA]</scope>
    <source>
        <strain evidence="15">OB123</strain>
        <tissue evidence="15">Whole animal</tissue>
    </source>
</reference>
<keyword evidence="2" id="KW-0012">Acyltransferase</keyword>
<feature type="domain" description="N-acetyltransferase" evidence="14">
    <location>
        <begin position="76"/>
        <end position="125"/>
    </location>
</feature>
<evidence type="ECO:0000256" key="2">
    <source>
        <dbReference type="ARBA" id="ARBA00023315"/>
    </source>
</evidence>
<organism evidence="15 16">
    <name type="scientific">Oryctes borbonicus</name>
    <dbReference type="NCBI Taxonomy" id="1629725"/>
    <lineage>
        <taxon>Eukaryota</taxon>
        <taxon>Metazoa</taxon>
        <taxon>Ecdysozoa</taxon>
        <taxon>Arthropoda</taxon>
        <taxon>Hexapoda</taxon>
        <taxon>Insecta</taxon>
        <taxon>Pterygota</taxon>
        <taxon>Neoptera</taxon>
        <taxon>Endopterygota</taxon>
        <taxon>Coleoptera</taxon>
        <taxon>Polyphaga</taxon>
        <taxon>Scarabaeiformia</taxon>
        <taxon>Scarabaeidae</taxon>
        <taxon>Dynastinae</taxon>
        <taxon>Oryctes</taxon>
    </lineage>
</organism>
<comment type="catalytic activity">
    <reaction evidence="11">
        <text>serotonin + hexadecanoyl-CoA = N-hexadecanoyl-serotonin + CoA + H(+)</text>
        <dbReference type="Rhea" id="RHEA:51384"/>
        <dbReference type="ChEBI" id="CHEBI:15378"/>
        <dbReference type="ChEBI" id="CHEBI:57287"/>
        <dbReference type="ChEBI" id="CHEBI:57379"/>
        <dbReference type="ChEBI" id="CHEBI:134059"/>
        <dbReference type="ChEBI" id="CHEBI:350546"/>
    </reaction>
    <physiologicalReaction direction="left-to-right" evidence="11">
        <dbReference type="Rhea" id="RHEA:51385"/>
    </physiologicalReaction>
</comment>
<evidence type="ECO:0000256" key="7">
    <source>
        <dbReference type="ARBA" id="ARBA00050849"/>
    </source>
</evidence>
<evidence type="ECO:0000256" key="9">
    <source>
        <dbReference type="ARBA" id="ARBA00051711"/>
    </source>
</evidence>
<evidence type="ECO:0000256" key="6">
    <source>
        <dbReference type="ARBA" id="ARBA00050189"/>
    </source>
</evidence>
<evidence type="ECO:0000256" key="10">
    <source>
        <dbReference type="ARBA" id="ARBA00051823"/>
    </source>
</evidence>
<evidence type="ECO:0000256" key="8">
    <source>
        <dbReference type="ARBA" id="ARBA00051284"/>
    </source>
</evidence>
<comment type="catalytic activity">
    <reaction evidence="13">
        <text>serotonin + acetyl-CoA = N-acetylserotonin + CoA + H(+)</text>
        <dbReference type="Rhea" id="RHEA:25217"/>
        <dbReference type="ChEBI" id="CHEBI:15378"/>
        <dbReference type="ChEBI" id="CHEBI:17697"/>
        <dbReference type="ChEBI" id="CHEBI:57287"/>
        <dbReference type="ChEBI" id="CHEBI:57288"/>
        <dbReference type="ChEBI" id="CHEBI:350546"/>
        <dbReference type="EC" id="2.3.1.87"/>
    </reaction>
    <physiologicalReaction direction="left-to-right" evidence="13">
        <dbReference type="Rhea" id="RHEA:25218"/>
    </physiologicalReaction>
</comment>
<dbReference type="OrthoDB" id="41532at2759"/>
<evidence type="ECO:0000256" key="3">
    <source>
        <dbReference type="ARBA" id="ARBA00037926"/>
    </source>
</evidence>
<dbReference type="PANTHER" id="PTHR20905:SF1">
    <property type="entry name" value="AT07410P-RELATED"/>
    <property type="match status" value="1"/>
</dbReference>
<proteinExistence type="inferred from homology"/>
<dbReference type="InterPro" id="IPR000182">
    <property type="entry name" value="GNAT_dom"/>
</dbReference>
<dbReference type="Pfam" id="PF00583">
    <property type="entry name" value="Acetyltransf_1"/>
    <property type="match status" value="1"/>
</dbReference>
<accession>A0A0T6AUT0</accession>
<evidence type="ECO:0000256" key="11">
    <source>
        <dbReference type="ARBA" id="ARBA00052178"/>
    </source>
</evidence>
<evidence type="ECO:0000256" key="1">
    <source>
        <dbReference type="ARBA" id="ARBA00022679"/>
    </source>
</evidence>
<comment type="catalytic activity">
    <reaction evidence="7">
        <text>serotonin + octadecanoyl-CoA = N-octadecanoyl-serotonin + CoA + H(+)</text>
        <dbReference type="Rhea" id="RHEA:51400"/>
        <dbReference type="ChEBI" id="CHEBI:15378"/>
        <dbReference type="ChEBI" id="CHEBI:57287"/>
        <dbReference type="ChEBI" id="CHEBI:57394"/>
        <dbReference type="ChEBI" id="CHEBI:134065"/>
        <dbReference type="ChEBI" id="CHEBI:350546"/>
    </reaction>
    <physiologicalReaction direction="left-to-right" evidence="7">
        <dbReference type="Rhea" id="RHEA:51401"/>
    </physiologicalReaction>
</comment>
<dbReference type="SUPFAM" id="SSF55729">
    <property type="entry name" value="Acyl-CoA N-acyltransferases (Nat)"/>
    <property type="match status" value="1"/>
</dbReference>
<dbReference type="GO" id="GO:0004059">
    <property type="term" value="F:aralkylamine N-acetyltransferase activity"/>
    <property type="evidence" value="ECO:0007669"/>
    <property type="project" value="UniProtKB-EC"/>
</dbReference>
<comment type="catalytic activity">
    <reaction evidence="9">
        <text>dopamine + acetyl-CoA = N-acetyldopamine + CoA + H(+)</text>
        <dbReference type="Rhea" id="RHEA:51388"/>
        <dbReference type="ChEBI" id="CHEBI:15378"/>
        <dbReference type="ChEBI" id="CHEBI:57287"/>
        <dbReference type="ChEBI" id="CHEBI:57288"/>
        <dbReference type="ChEBI" id="CHEBI:59905"/>
        <dbReference type="ChEBI" id="CHEBI:125678"/>
    </reaction>
    <physiologicalReaction direction="left-to-right" evidence="9">
        <dbReference type="Rhea" id="RHEA:51389"/>
    </physiologicalReaction>
</comment>
<dbReference type="PANTHER" id="PTHR20905">
    <property type="entry name" value="N-ACETYLTRANSFERASE-RELATED"/>
    <property type="match status" value="1"/>
</dbReference>
<dbReference type="Proteomes" id="UP000051574">
    <property type="component" value="Unassembled WGS sequence"/>
</dbReference>
<keyword evidence="16" id="KW-1185">Reference proteome</keyword>
<comment type="catalytic activity">
    <reaction evidence="10">
        <text>serotonin + (9Z)-octadecenoyl-CoA = N-(9Z-octadecenoyl)-serotonin + CoA + H(+)</text>
        <dbReference type="Rhea" id="RHEA:51392"/>
        <dbReference type="ChEBI" id="CHEBI:15378"/>
        <dbReference type="ChEBI" id="CHEBI:57287"/>
        <dbReference type="ChEBI" id="CHEBI:57387"/>
        <dbReference type="ChEBI" id="CHEBI:134064"/>
        <dbReference type="ChEBI" id="CHEBI:350546"/>
    </reaction>
    <physiologicalReaction direction="left-to-right" evidence="10">
        <dbReference type="Rhea" id="RHEA:51393"/>
    </physiologicalReaction>
</comment>
<protein>
    <recommendedName>
        <fullName evidence="5">aralkylamine N-acetyltransferase</fullName>
        <ecNumber evidence="5">2.3.1.87</ecNumber>
    </recommendedName>
</protein>
<evidence type="ECO:0000259" key="14">
    <source>
        <dbReference type="Pfam" id="PF00583"/>
    </source>
</evidence>
<dbReference type="Gene3D" id="3.40.630.30">
    <property type="match status" value="1"/>
</dbReference>
<dbReference type="FunFam" id="3.40.630.30:FF:000046">
    <property type="entry name" value="Dopamine N-acetyltransferase"/>
    <property type="match status" value="1"/>
</dbReference>
<comment type="catalytic activity">
    <reaction evidence="8">
        <text>serotonin + (5Z,8Z,11Z,14Z)-eicosatetraenoyl-CoA = N-[(5Z,8Z,11Z,14Z)-eicosatetraenoyl]-serotonin + CoA + H(+)</text>
        <dbReference type="Rhea" id="RHEA:51396"/>
        <dbReference type="ChEBI" id="CHEBI:15378"/>
        <dbReference type="ChEBI" id="CHEBI:57287"/>
        <dbReference type="ChEBI" id="CHEBI:57368"/>
        <dbReference type="ChEBI" id="CHEBI:132255"/>
        <dbReference type="ChEBI" id="CHEBI:350546"/>
    </reaction>
    <physiologicalReaction direction="left-to-right" evidence="8">
        <dbReference type="Rhea" id="RHEA:51397"/>
    </physiologicalReaction>
</comment>
<dbReference type="EMBL" id="LJIG01022790">
    <property type="protein sequence ID" value="KRT78701.1"/>
    <property type="molecule type" value="Genomic_DNA"/>
</dbReference>
<keyword evidence="1 15" id="KW-0808">Transferase</keyword>
<comment type="catalytic activity">
    <reaction evidence="12">
        <text>dopamine + hexadecanoyl-CoA = N-hexadecanoyl-dopamine + CoA + H(+)</text>
        <dbReference type="Rhea" id="RHEA:51376"/>
        <dbReference type="ChEBI" id="CHEBI:15378"/>
        <dbReference type="ChEBI" id="CHEBI:57287"/>
        <dbReference type="ChEBI" id="CHEBI:57379"/>
        <dbReference type="ChEBI" id="CHEBI:59905"/>
        <dbReference type="ChEBI" id="CHEBI:134058"/>
    </reaction>
    <physiologicalReaction direction="left-to-right" evidence="12">
        <dbReference type="Rhea" id="RHEA:51377"/>
    </physiologicalReaction>
</comment>
<dbReference type="CDD" id="cd04301">
    <property type="entry name" value="NAT_SF"/>
    <property type="match status" value="1"/>
</dbReference>